<gene>
    <name evidence="1" type="ORF">U9M48_007477</name>
</gene>
<dbReference type="EMBL" id="CP144746">
    <property type="protein sequence ID" value="WVZ57033.1"/>
    <property type="molecule type" value="Genomic_DNA"/>
</dbReference>
<protein>
    <submittedName>
        <fullName evidence="1">Uncharacterized protein</fullName>
    </submittedName>
</protein>
<dbReference type="Proteomes" id="UP001341281">
    <property type="component" value="Chromosome 02"/>
</dbReference>
<reference evidence="1 2" key="1">
    <citation type="submission" date="2024-02" db="EMBL/GenBank/DDBJ databases">
        <title>High-quality chromosome-scale genome assembly of Pensacola bahiagrass (Paspalum notatum Flugge var. saurae).</title>
        <authorList>
            <person name="Vega J.M."/>
            <person name="Podio M."/>
            <person name="Orjuela J."/>
            <person name="Siena L.A."/>
            <person name="Pessino S.C."/>
            <person name="Combes M.C."/>
            <person name="Mariac C."/>
            <person name="Albertini E."/>
            <person name="Pupilli F."/>
            <person name="Ortiz J.P.A."/>
            <person name="Leblanc O."/>
        </authorList>
    </citation>
    <scope>NUCLEOTIDE SEQUENCE [LARGE SCALE GENOMIC DNA]</scope>
    <source>
        <strain evidence="1">R1</strain>
        <tissue evidence="1">Leaf</tissue>
    </source>
</reference>
<evidence type="ECO:0000313" key="1">
    <source>
        <dbReference type="EMBL" id="WVZ57033.1"/>
    </source>
</evidence>
<keyword evidence="2" id="KW-1185">Reference proteome</keyword>
<name>A0AAQ3SMI1_PASNO</name>
<evidence type="ECO:0000313" key="2">
    <source>
        <dbReference type="Proteomes" id="UP001341281"/>
    </source>
</evidence>
<accession>A0AAQ3SMI1</accession>
<organism evidence="1 2">
    <name type="scientific">Paspalum notatum var. saurae</name>
    <dbReference type="NCBI Taxonomy" id="547442"/>
    <lineage>
        <taxon>Eukaryota</taxon>
        <taxon>Viridiplantae</taxon>
        <taxon>Streptophyta</taxon>
        <taxon>Embryophyta</taxon>
        <taxon>Tracheophyta</taxon>
        <taxon>Spermatophyta</taxon>
        <taxon>Magnoliopsida</taxon>
        <taxon>Liliopsida</taxon>
        <taxon>Poales</taxon>
        <taxon>Poaceae</taxon>
        <taxon>PACMAD clade</taxon>
        <taxon>Panicoideae</taxon>
        <taxon>Andropogonodae</taxon>
        <taxon>Paspaleae</taxon>
        <taxon>Paspalinae</taxon>
        <taxon>Paspalum</taxon>
    </lineage>
</organism>
<proteinExistence type="predicted"/>
<dbReference type="AlphaFoldDB" id="A0AAQ3SMI1"/>
<sequence>MSRARDACSAMGDASFLALTMDSRWRLEKAMASSRPCLPETPSPSHLLELRLLPSHYPPRPVGDDDLRLPLVSCPRRLRESACHGWIHPERRRPYPSRGPSAGFPSQCLLFVATACGDGIGVEGINWFPSITGRPTFNLSSWFGIPGNLKLLRNSVGYIWSKLPLFVVALLTVSELWKRCWHGALPELAS</sequence>